<organism evidence="2 3">
    <name type="scientific">Mycoplana azooxidifex</name>
    <dbReference type="NCBI Taxonomy" id="1636188"/>
    <lineage>
        <taxon>Bacteria</taxon>
        <taxon>Pseudomonadati</taxon>
        <taxon>Pseudomonadota</taxon>
        <taxon>Alphaproteobacteria</taxon>
        <taxon>Hyphomicrobiales</taxon>
        <taxon>Rhizobiaceae</taxon>
        <taxon>Mycoplana</taxon>
    </lineage>
</organism>
<protein>
    <submittedName>
        <fullName evidence="2">DNA-binding response OmpR family regulator</fullName>
    </submittedName>
</protein>
<dbReference type="RefSeq" id="WP_183808287.1">
    <property type="nucleotide sequence ID" value="NZ_JACIEE010000015.1"/>
</dbReference>
<gene>
    <name evidence="2" type="ORF">GGQ64_005386</name>
</gene>
<reference evidence="2 3" key="1">
    <citation type="submission" date="2020-08" db="EMBL/GenBank/DDBJ databases">
        <title>Genomic Encyclopedia of Type Strains, Phase IV (KMG-IV): sequencing the most valuable type-strain genomes for metagenomic binning, comparative biology and taxonomic classification.</title>
        <authorList>
            <person name="Goeker M."/>
        </authorList>
    </citation>
    <scope>NUCLEOTIDE SEQUENCE [LARGE SCALE GENOMIC DNA]</scope>
    <source>
        <strain evidence="2 3">DSM 100211</strain>
    </source>
</reference>
<dbReference type="GO" id="GO:0003677">
    <property type="term" value="F:DNA binding"/>
    <property type="evidence" value="ECO:0007669"/>
    <property type="project" value="UniProtKB-KW"/>
</dbReference>
<comment type="caution">
    <text evidence="2">The sequence shown here is derived from an EMBL/GenBank/DDBJ whole genome shotgun (WGS) entry which is preliminary data.</text>
</comment>
<dbReference type="InterPro" id="IPR036388">
    <property type="entry name" value="WH-like_DNA-bd_sf"/>
</dbReference>
<keyword evidence="2" id="KW-0238">DNA-binding</keyword>
<dbReference type="InterPro" id="IPR016032">
    <property type="entry name" value="Sig_transdc_resp-reg_C-effctor"/>
</dbReference>
<feature type="region of interest" description="Disordered" evidence="1">
    <location>
        <begin position="87"/>
        <end position="106"/>
    </location>
</feature>
<dbReference type="Gene3D" id="1.10.10.10">
    <property type="entry name" value="Winged helix-like DNA-binding domain superfamily/Winged helix DNA-binding domain"/>
    <property type="match status" value="1"/>
</dbReference>
<evidence type="ECO:0000313" key="3">
    <source>
        <dbReference type="Proteomes" id="UP000574761"/>
    </source>
</evidence>
<dbReference type="Proteomes" id="UP000574761">
    <property type="component" value="Unassembled WGS sequence"/>
</dbReference>
<name>A0A7W6DCM9_9HYPH</name>
<dbReference type="GO" id="GO:0006355">
    <property type="term" value="P:regulation of DNA-templated transcription"/>
    <property type="evidence" value="ECO:0007669"/>
    <property type="project" value="InterPro"/>
</dbReference>
<evidence type="ECO:0000313" key="2">
    <source>
        <dbReference type="EMBL" id="MBB3980139.1"/>
    </source>
</evidence>
<dbReference type="AlphaFoldDB" id="A0A7W6DCM9"/>
<accession>A0A7W6DCM9</accession>
<dbReference type="EMBL" id="JACIEE010000015">
    <property type="protein sequence ID" value="MBB3980139.1"/>
    <property type="molecule type" value="Genomic_DNA"/>
</dbReference>
<proteinExistence type="predicted"/>
<sequence>MTTCPCCGGHIEGPTPLEIFQHVPLTGLERVIIDTLARRYPRAIPSPELVEEMYRDHYSGGPEQPERVMRVVLTRLRRKLEGTGWTIPNRRSGRGNVSRYRLEREQ</sequence>
<dbReference type="GO" id="GO:0000160">
    <property type="term" value="P:phosphorelay signal transduction system"/>
    <property type="evidence" value="ECO:0007669"/>
    <property type="project" value="InterPro"/>
</dbReference>
<evidence type="ECO:0000256" key="1">
    <source>
        <dbReference type="SAM" id="MobiDB-lite"/>
    </source>
</evidence>
<keyword evidence="3" id="KW-1185">Reference proteome</keyword>
<dbReference type="SUPFAM" id="SSF46894">
    <property type="entry name" value="C-terminal effector domain of the bipartite response regulators"/>
    <property type="match status" value="1"/>
</dbReference>